<evidence type="ECO:0000313" key="3">
    <source>
        <dbReference type="Proteomes" id="UP001516400"/>
    </source>
</evidence>
<feature type="transmembrane region" description="Helical" evidence="1">
    <location>
        <begin position="67"/>
        <end position="88"/>
    </location>
</feature>
<dbReference type="InterPro" id="IPR040416">
    <property type="entry name" value="TMEM181"/>
</dbReference>
<organism evidence="2 3">
    <name type="scientific">Cryptolaemus montrouzieri</name>
    <dbReference type="NCBI Taxonomy" id="559131"/>
    <lineage>
        <taxon>Eukaryota</taxon>
        <taxon>Metazoa</taxon>
        <taxon>Ecdysozoa</taxon>
        <taxon>Arthropoda</taxon>
        <taxon>Hexapoda</taxon>
        <taxon>Insecta</taxon>
        <taxon>Pterygota</taxon>
        <taxon>Neoptera</taxon>
        <taxon>Endopterygota</taxon>
        <taxon>Coleoptera</taxon>
        <taxon>Polyphaga</taxon>
        <taxon>Cucujiformia</taxon>
        <taxon>Coccinelloidea</taxon>
        <taxon>Coccinellidae</taxon>
        <taxon>Scymninae</taxon>
        <taxon>Scymnini</taxon>
        <taxon>Cryptolaemus</taxon>
    </lineage>
</organism>
<dbReference type="PANTHER" id="PTHR31918">
    <property type="entry name" value="TRANSMEMBRANE PROTEIN 181"/>
    <property type="match status" value="1"/>
</dbReference>
<comment type="caution">
    <text evidence="2">The sequence shown here is derived from an EMBL/GenBank/DDBJ whole genome shotgun (WGS) entry which is preliminary data.</text>
</comment>
<dbReference type="PANTHER" id="PTHR31918:SF1">
    <property type="entry name" value="TRANSMEMBRANE PROTEIN 181"/>
    <property type="match status" value="1"/>
</dbReference>
<accession>A0ABD2NL42</accession>
<evidence type="ECO:0008006" key="4">
    <source>
        <dbReference type="Google" id="ProtNLM"/>
    </source>
</evidence>
<sequence length="151" mass="16933">MAKMDGAGLGYSYHLPSAGFSLRLRNVLSQFSDLFSEFDKYIAPAYHHDRCERSVQMRLYTMHKREFVMIFIAFFAALGLALFIGVAGPPITSTAELDGKLLLPKDNQSHLDKGRIASGPFTMRTPALTTYSQQLWVIVKLTTGNRDERGI</sequence>
<dbReference type="AlphaFoldDB" id="A0ABD2NL42"/>
<reference evidence="2 3" key="1">
    <citation type="journal article" date="2021" name="BMC Biol.">
        <title>Horizontally acquired antibacterial genes associated with adaptive radiation of ladybird beetles.</title>
        <authorList>
            <person name="Li H.S."/>
            <person name="Tang X.F."/>
            <person name="Huang Y.H."/>
            <person name="Xu Z.Y."/>
            <person name="Chen M.L."/>
            <person name="Du X.Y."/>
            <person name="Qiu B.Y."/>
            <person name="Chen P.T."/>
            <person name="Zhang W."/>
            <person name="Slipinski A."/>
            <person name="Escalona H.E."/>
            <person name="Waterhouse R.M."/>
            <person name="Zwick A."/>
            <person name="Pang H."/>
        </authorList>
    </citation>
    <scope>NUCLEOTIDE SEQUENCE [LARGE SCALE GENOMIC DNA]</scope>
    <source>
        <strain evidence="2">SYSU2018</strain>
    </source>
</reference>
<dbReference type="EMBL" id="JABFTP020000124">
    <property type="protein sequence ID" value="KAL3279140.1"/>
    <property type="molecule type" value="Genomic_DNA"/>
</dbReference>
<proteinExistence type="predicted"/>
<dbReference type="Proteomes" id="UP001516400">
    <property type="component" value="Unassembled WGS sequence"/>
</dbReference>
<keyword evidence="1" id="KW-0812">Transmembrane</keyword>
<keyword evidence="3" id="KW-1185">Reference proteome</keyword>
<keyword evidence="1" id="KW-0472">Membrane</keyword>
<gene>
    <name evidence="2" type="ORF">HHI36_016654</name>
</gene>
<keyword evidence="1" id="KW-1133">Transmembrane helix</keyword>
<evidence type="ECO:0000256" key="1">
    <source>
        <dbReference type="SAM" id="Phobius"/>
    </source>
</evidence>
<evidence type="ECO:0000313" key="2">
    <source>
        <dbReference type="EMBL" id="KAL3279140.1"/>
    </source>
</evidence>
<name>A0ABD2NL42_9CUCU</name>
<protein>
    <recommendedName>
        <fullName evidence="4">Transmembrane protein</fullName>
    </recommendedName>
</protein>